<dbReference type="Proteomes" id="UP000184447">
    <property type="component" value="Unassembled WGS sequence"/>
</dbReference>
<proteinExistence type="predicted"/>
<accession>A0A1M5SWQ6</accession>
<dbReference type="SUPFAM" id="SSF47148">
    <property type="entry name" value="Diol dehydratase, gamma subunit"/>
    <property type="match status" value="1"/>
</dbReference>
<evidence type="ECO:0000313" key="2">
    <source>
        <dbReference type="EMBL" id="SHH42964.1"/>
    </source>
</evidence>
<name>A0A1M5SWQ6_9CLOT</name>
<dbReference type="EMBL" id="FQXM01000005">
    <property type="protein sequence ID" value="SHH42964.1"/>
    <property type="molecule type" value="Genomic_DNA"/>
</dbReference>
<dbReference type="RefSeq" id="WP_073337416.1">
    <property type="nucleotide sequence ID" value="NZ_FQXM01000005.1"/>
</dbReference>
<dbReference type="Gene3D" id="1.10.1510.20">
    <property type="entry name" value="Propanediol/glycerol dehydratase, small subunit"/>
    <property type="match status" value="1"/>
</dbReference>
<dbReference type="Pfam" id="PF02287">
    <property type="entry name" value="Dehydratase_SU"/>
    <property type="match status" value="1"/>
</dbReference>
<keyword evidence="3" id="KW-1185">Reference proteome</keyword>
<protein>
    <submittedName>
        <fullName evidence="2">Propanediol dehydratase small subunit</fullName>
    </submittedName>
</protein>
<evidence type="ECO:0000256" key="1">
    <source>
        <dbReference type="SAM" id="MobiDB-lite"/>
    </source>
</evidence>
<dbReference type="InterPro" id="IPR036091">
    <property type="entry name" value="Prodiol/glycerol_DeHase__sf_su"/>
</dbReference>
<feature type="region of interest" description="Disordered" evidence="1">
    <location>
        <begin position="1"/>
        <end position="20"/>
    </location>
</feature>
<gene>
    <name evidence="2" type="ORF">SAMN02745207_01082</name>
</gene>
<dbReference type="OrthoDB" id="3732589at2"/>
<dbReference type="InterPro" id="IPR003207">
    <property type="entry name" value="Ppandiol/glycerol_DeHydtase_su"/>
</dbReference>
<sequence>MERYPLSQNMDPNKIKSKTGKPVSDITVENILDGSISSEDIKISKETLNIQGRLAAEDGRIQQQQNFTRAAELTEVPDKELLEIYNKLRPNRATKQELLQIANDLKDKYNAVNCANLVLDALKVYEKRGILKV</sequence>
<dbReference type="AlphaFoldDB" id="A0A1M5SWQ6"/>
<feature type="compositionally biased region" description="Polar residues" evidence="1">
    <location>
        <begin position="1"/>
        <end position="11"/>
    </location>
</feature>
<dbReference type="STRING" id="1121316.SAMN02745207_01082"/>
<organism evidence="2 3">
    <name type="scientific">Clostridium grantii DSM 8605</name>
    <dbReference type="NCBI Taxonomy" id="1121316"/>
    <lineage>
        <taxon>Bacteria</taxon>
        <taxon>Bacillati</taxon>
        <taxon>Bacillota</taxon>
        <taxon>Clostridia</taxon>
        <taxon>Eubacteriales</taxon>
        <taxon>Clostridiaceae</taxon>
        <taxon>Clostridium</taxon>
    </lineage>
</organism>
<evidence type="ECO:0000313" key="3">
    <source>
        <dbReference type="Proteomes" id="UP000184447"/>
    </source>
</evidence>
<reference evidence="2 3" key="1">
    <citation type="submission" date="2016-11" db="EMBL/GenBank/DDBJ databases">
        <authorList>
            <person name="Jaros S."/>
            <person name="Januszkiewicz K."/>
            <person name="Wedrychowicz H."/>
        </authorList>
    </citation>
    <scope>NUCLEOTIDE SEQUENCE [LARGE SCALE GENOMIC DNA]</scope>
    <source>
        <strain evidence="2 3">DSM 8605</strain>
    </source>
</reference>